<evidence type="ECO:0000256" key="12">
    <source>
        <dbReference type="ARBA" id="ARBA00022917"/>
    </source>
</evidence>
<comment type="subcellular location">
    <subcellularLocation>
        <location evidence="13">Cytoplasm</location>
    </subcellularLocation>
    <text evidence="13">Associates with ribosomes and polysomes.</text>
</comment>
<evidence type="ECO:0000256" key="6">
    <source>
        <dbReference type="ARBA" id="ARBA00022737"/>
    </source>
</evidence>
<dbReference type="PANTHER" id="PTHR43858:SF1">
    <property type="entry name" value="ABC TRANSPORTER-RELATED PROTEIN"/>
    <property type="match status" value="1"/>
</dbReference>
<dbReference type="InterPro" id="IPR003439">
    <property type="entry name" value="ABC_transporter-like_ATP-bd"/>
</dbReference>
<feature type="domain" description="ABC transporter" evidence="14">
    <location>
        <begin position="324"/>
        <end position="550"/>
    </location>
</feature>
<feature type="domain" description="ABC transporter" evidence="14">
    <location>
        <begin position="6"/>
        <end position="259"/>
    </location>
</feature>
<dbReference type="HAMAP" id="MF_00847">
    <property type="entry name" value="EttA"/>
    <property type="match status" value="1"/>
</dbReference>
<feature type="binding site" evidence="13">
    <location>
        <begin position="39"/>
        <end position="46"/>
    </location>
    <ligand>
        <name>ATP</name>
        <dbReference type="ChEBI" id="CHEBI:30616"/>
        <label>1</label>
    </ligand>
</feature>
<evidence type="ECO:0000259" key="14">
    <source>
        <dbReference type="PROSITE" id="PS50893"/>
    </source>
</evidence>
<keyword evidence="4 13" id="KW-0820">tRNA-binding</keyword>
<evidence type="ECO:0000256" key="4">
    <source>
        <dbReference type="ARBA" id="ARBA00022555"/>
    </source>
</evidence>
<dbReference type="Pfam" id="PF00005">
    <property type="entry name" value="ABC_tran"/>
    <property type="match status" value="2"/>
</dbReference>
<dbReference type="NCBIfam" id="NF008775">
    <property type="entry name" value="PRK11819.1"/>
    <property type="match status" value="1"/>
</dbReference>
<accession>A0A1I4X0F8</accession>
<dbReference type="PROSITE" id="PS50893">
    <property type="entry name" value="ABC_TRANSPORTER_2"/>
    <property type="match status" value="2"/>
</dbReference>
<feature type="binding site" evidence="13">
    <location>
        <begin position="356"/>
        <end position="363"/>
    </location>
    <ligand>
        <name>ATP</name>
        <dbReference type="ChEBI" id="CHEBI:30616"/>
        <label>2</label>
    </ligand>
</feature>
<dbReference type="AlphaFoldDB" id="A0A1I4X0F8"/>
<evidence type="ECO:0000256" key="1">
    <source>
        <dbReference type="ARBA" id="ARBA00005868"/>
    </source>
</evidence>
<dbReference type="Proteomes" id="UP000242222">
    <property type="component" value="Unassembled WGS sequence"/>
</dbReference>
<comment type="domain">
    <text evidence="13">The P-site tRNA interaction motif (PtIM domain) probably interacts with the P-site tRNA(fMet) as well as the 23S rRNA.</text>
</comment>
<keyword evidence="10 13" id="KW-0810">Translation regulation</keyword>
<keyword evidence="16" id="KW-1185">Reference proteome</keyword>
<reference evidence="16" key="1">
    <citation type="submission" date="2016-10" db="EMBL/GenBank/DDBJ databases">
        <authorList>
            <person name="Varghese N."/>
            <person name="Submissions S."/>
        </authorList>
    </citation>
    <scope>NUCLEOTIDE SEQUENCE [LARGE SCALE GENOMIC DNA]</scope>
    <source>
        <strain evidence="16">N6PO6</strain>
    </source>
</reference>
<dbReference type="GO" id="GO:0043022">
    <property type="term" value="F:ribosome binding"/>
    <property type="evidence" value="ECO:0007669"/>
    <property type="project" value="UniProtKB-UniRule"/>
</dbReference>
<evidence type="ECO:0000256" key="2">
    <source>
        <dbReference type="ARBA" id="ARBA00006526"/>
    </source>
</evidence>
<evidence type="ECO:0000256" key="5">
    <source>
        <dbReference type="ARBA" id="ARBA00022730"/>
    </source>
</evidence>
<comment type="similarity">
    <text evidence="2">Belongs to the ABC transporter superfamily. Drug exporter-2 (TC 3.A.1.117) family.</text>
</comment>
<dbReference type="FunFam" id="3.40.50.300:FF:000011">
    <property type="entry name" value="Putative ABC transporter ATP-binding component"/>
    <property type="match status" value="1"/>
</dbReference>
<evidence type="ECO:0000256" key="7">
    <source>
        <dbReference type="ARBA" id="ARBA00022741"/>
    </source>
</evidence>
<dbReference type="InterPro" id="IPR027417">
    <property type="entry name" value="P-loop_NTPase"/>
</dbReference>
<gene>
    <name evidence="13" type="primary">ettA</name>
    <name evidence="15" type="ORF">SAMN05216516_103180</name>
</gene>
<dbReference type="SMART" id="SM00382">
    <property type="entry name" value="AAA"/>
    <property type="match status" value="2"/>
</dbReference>
<evidence type="ECO:0000256" key="10">
    <source>
        <dbReference type="ARBA" id="ARBA00022845"/>
    </source>
</evidence>
<protein>
    <recommendedName>
        <fullName evidence="13">Energy-dependent translational throttle protein EttA</fullName>
        <ecNumber evidence="13">3.6.1.-</ecNumber>
    </recommendedName>
    <alternativeName>
        <fullName evidence="13">Translational regulatory factor EttA</fullName>
    </alternativeName>
</protein>
<evidence type="ECO:0000256" key="8">
    <source>
        <dbReference type="ARBA" id="ARBA00022801"/>
    </source>
</evidence>
<evidence type="ECO:0000256" key="9">
    <source>
        <dbReference type="ARBA" id="ARBA00022840"/>
    </source>
</evidence>
<dbReference type="GO" id="GO:0019843">
    <property type="term" value="F:rRNA binding"/>
    <property type="evidence" value="ECO:0007669"/>
    <property type="project" value="UniProtKB-UniRule"/>
</dbReference>
<feature type="region of interest" description="PtIM" evidence="13">
    <location>
        <begin position="242"/>
        <end position="322"/>
    </location>
</feature>
<dbReference type="RefSeq" id="WP_092876533.1">
    <property type="nucleotide sequence ID" value="NZ_FOVC01000003.1"/>
</dbReference>
<dbReference type="STRING" id="1367852.SAMN05216516_103180"/>
<dbReference type="GO" id="GO:0005737">
    <property type="term" value="C:cytoplasm"/>
    <property type="evidence" value="ECO:0007669"/>
    <property type="project" value="UniProtKB-SubCell"/>
</dbReference>
<dbReference type="CDD" id="cd03221">
    <property type="entry name" value="ABCF_EF-3"/>
    <property type="match status" value="2"/>
</dbReference>
<evidence type="ECO:0000313" key="15">
    <source>
        <dbReference type="EMBL" id="SFN18953.1"/>
    </source>
</evidence>
<keyword evidence="9 13" id="KW-0067">ATP-binding</keyword>
<dbReference type="FunFam" id="3.40.50.300:FF:000183">
    <property type="entry name" value="ABC transporter ATP-binding protein yjjK"/>
    <property type="match status" value="1"/>
</dbReference>
<evidence type="ECO:0000256" key="3">
    <source>
        <dbReference type="ARBA" id="ARBA00022490"/>
    </source>
</evidence>
<comment type="catalytic activity">
    <reaction evidence="13">
        <text>ATP + H2O = ADP + phosphate + H(+)</text>
        <dbReference type="Rhea" id="RHEA:13065"/>
        <dbReference type="ChEBI" id="CHEBI:15377"/>
        <dbReference type="ChEBI" id="CHEBI:15378"/>
        <dbReference type="ChEBI" id="CHEBI:30616"/>
        <dbReference type="ChEBI" id="CHEBI:43474"/>
        <dbReference type="ChEBI" id="CHEBI:456216"/>
    </reaction>
</comment>
<dbReference type="GO" id="GO:0045900">
    <property type="term" value="P:negative regulation of translational elongation"/>
    <property type="evidence" value="ECO:0007669"/>
    <property type="project" value="UniProtKB-UniRule"/>
</dbReference>
<feature type="region of interest" description="Arm" evidence="13">
    <location>
        <begin position="95"/>
        <end position="139"/>
    </location>
</feature>
<dbReference type="InterPro" id="IPR017871">
    <property type="entry name" value="ABC_transporter-like_CS"/>
</dbReference>
<dbReference type="GO" id="GO:0000049">
    <property type="term" value="F:tRNA binding"/>
    <property type="evidence" value="ECO:0007669"/>
    <property type="project" value="UniProtKB-UniRule"/>
</dbReference>
<dbReference type="NCBIfam" id="TIGR03719">
    <property type="entry name" value="ABC_ABC_ChvD"/>
    <property type="match status" value="1"/>
</dbReference>
<keyword evidence="8 13" id="KW-0378">Hydrolase</keyword>
<organism evidence="15 16">
    <name type="scientific">Izhakiella capsodis</name>
    <dbReference type="NCBI Taxonomy" id="1367852"/>
    <lineage>
        <taxon>Bacteria</taxon>
        <taxon>Pseudomonadati</taxon>
        <taxon>Pseudomonadota</taxon>
        <taxon>Gammaproteobacteria</taxon>
        <taxon>Enterobacterales</taxon>
        <taxon>Erwiniaceae</taxon>
        <taxon>Izhakiella</taxon>
    </lineage>
</organism>
<evidence type="ECO:0000256" key="13">
    <source>
        <dbReference type="HAMAP-Rule" id="MF_00847"/>
    </source>
</evidence>
<keyword evidence="5 13" id="KW-0699">rRNA-binding</keyword>
<proteinExistence type="inferred from homology"/>
<keyword evidence="12 13" id="KW-0648">Protein biosynthesis</keyword>
<dbReference type="Pfam" id="PF12848">
    <property type="entry name" value="ABC_tran_Xtn"/>
    <property type="match status" value="1"/>
</dbReference>
<keyword evidence="6 13" id="KW-0677">Repeat</keyword>
<dbReference type="GO" id="GO:0016887">
    <property type="term" value="F:ATP hydrolysis activity"/>
    <property type="evidence" value="ECO:0007669"/>
    <property type="project" value="UniProtKB-UniRule"/>
</dbReference>
<name>A0A1I4X0F8_9GAMM</name>
<dbReference type="InterPro" id="IPR022374">
    <property type="entry name" value="EttA"/>
</dbReference>
<comment type="similarity">
    <text evidence="1 13">Belongs to the ABC transporter superfamily. ABCF family. Translational throttle EttA subfamily.</text>
</comment>
<keyword evidence="7 13" id="KW-0547">Nucleotide-binding</keyword>
<comment type="function">
    <text evidence="13">A translation factor that gates the progression of the 70S ribosomal initiation complex (IC, containing tRNA(fMet) in the P-site) into the translation elongation cycle by using a mechanism sensitive to the ATP/ADP ratio. Binds to the 70S ribosome E-site where it modulates the state of the translating ribosome during subunit translocation. ATP hydrolysis probably frees it from the ribosome, which can enter the elongation phase.</text>
</comment>
<dbReference type="InterPro" id="IPR032781">
    <property type="entry name" value="ABC_tran_Xtn"/>
</dbReference>
<dbReference type="PANTHER" id="PTHR43858">
    <property type="entry name" value="ENERGY-DEPENDENT TRANSLATIONAL THROTTLE PROTEIN ETTA"/>
    <property type="match status" value="1"/>
</dbReference>
<dbReference type="EC" id="3.6.1.-" evidence="13"/>
<dbReference type="EMBL" id="FOVC01000003">
    <property type="protein sequence ID" value="SFN18953.1"/>
    <property type="molecule type" value="Genomic_DNA"/>
</dbReference>
<dbReference type="GO" id="GO:0006412">
    <property type="term" value="P:translation"/>
    <property type="evidence" value="ECO:0007669"/>
    <property type="project" value="UniProtKB-KW"/>
</dbReference>
<evidence type="ECO:0000313" key="16">
    <source>
        <dbReference type="Proteomes" id="UP000242222"/>
    </source>
</evidence>
<dbReference type="Gene3D" id="3.40.50.300">
    <property type="entry name" value="P-loop containing nucleotide triphosphate hydrolases"/>
    <property type="match status" value="2"/>
</dbReference>
<dbReference type="InterPro" id="IPR003593">
    <property type="entry name" value="AAA+_ATPase"/>
</dbReference>
<keyword evidence="3 13" id="KW-0963">Cytoplasm</keyword>
<sequence>MAQFVYSMHRVGKVVPPKRHILKNISLSFFPGAKIGVLGLNGAGKSTLLRIMAGIDKDIEGEARPQPGIRIGYLPQEPKLDPTHSVRESVEEAVAEVVNALKRLDEVYTLYADPDADFDKLAAEQGKLEEIIQAHDGHNLNNQLERAADALRLPDWDAKIENLSGGERRRVAICRLLLEKPDMLLLDEPTNHLDAESVGWLERFLHDFEGTVVAITHDRYFLDNVAGWILELDRGEGIPWEGNYSSWLEQKDQRLAQEASSEAARRKSIEKELEWVRQGTRGRQSKGKARLARFEELNSTDYQKRNETNELFIPPGPRLGDKVVEVQNLSKSYGDKLLIDNLSFSLPKGAIVGIIGPNGAGKSTLFRMLSGQEQPDSGSIALGDTVKLASVDQFRDAMDDKKTVWEEVSGGQDIMRIGTFEMPSRAYVGRFNFKGTDQGKRVGELSGGERGRLHLAKLLQVGGNLLLLDEPTNDLDVETLRALETALLEFPGCAMVISHDRWFLDRIATHIIDYQDEGKVAFFEGNFTEYEEYKKRTLGAEALQPKRMKYKRMTK</sequence>
<dbReference type="OrthoDB" id="9762051at2"/>
<keyword evidence="11 13" id="KW-0694">RNA-binding</keyword>
<comment type="subunit">
    <text evidence="13">Monomer. Probably contacts ribosomal proteins L1, L5, L33 and S7, the 16S and 23S rRNA and the P-site containing tRNA(fMet).</text>
</comment>
<dbReference type="SUPFAM" id="SSF52540">
    <property type="entry name" value="P-loop containing nucleoside triphosphate hydrolases"/>
    <property type="match status" value="2"/>
</dbReference>
<comment type="domain">
    <text evidence="13">The arm domain is inserted in the first ABC transporter domain. Probably contacts ribosomal protein L1.</text>
</comment>
<dbReference type="PROSITE" id="PS00211">
    <property type="entry name" value="ABC_TRANSPORTER_1"/>
    <property type="match status" value="1"/>
</dbReference>
<evidence type="ECO:0000256" key="11">
    <source>
        <dbReference type="ARBA" id="ARBA00022884"/>
    </source>
</evidence>
<dbReference type="GO" id="GO:0005524">
    <property type="term" value="F:ATP binding"/>
    <property type="evidence" value="ECO:0007669"/>
    <property type="project" value="UniProtKB-UniRule"/>
</dbReference>